<dbReference type="GO" id="GO:0000155">
    <property type="term" value="F:phosphorelay sensor kinase activity"/>
    <property type="evidence" value="ECO:0007669"/>
    <property type="project" value="InterPro"/>
</dbReference>
<dbReference type="Proteomes" id="UP000076967">
    <property type="component" value="Unassembled WGS sequence"/>
</dbReference>
<comment type="catalytic activity">
    <reaction evidence="1">
        <text>ATP + protein L-histidine = ADP + protein N-phospho-L-histidine.</text>
        <dbReference type="EC" id="2.7.13.3"/>
    </reaction>
</comment>
<keyword evidence="8" id="KW-0547">Nucleotide-binding</keyword>
<evidence type="ECO:0000259" key="19">
    <source>
        <dbReference type="PROSITE" id="PS50885"/>
    </source>
</evidence>
<dbReference type="CDD" id="cd06225">
    <property type="entry name" value="HAMP"/>
    <property type="match status" value="1"/>
</dbReference>
<reference evidence="20 21" key="1">
    <citation type="submission" date="2016-03" db="EMBL/GenBank/DDBJ databases">
        <title>Draft genome sequence of Paenibacillus glacialis DSM 22343.</title>
        <authorList>
            <person name="Shin S.-K."/>
            <person name="Yi H."/>
        </authorList>
    </citation>
    <scope>NUCLEOTIDE SEQUENCE [LARGE SCALE GENOMIC DNA]</scope>
    <source>
        <strain evidence="20 21">DSM 22343</strain>
    </source>
</reference>
<dbReference type="Pfam" id="PF00672">
    <property type="entry name" value="HAMP"/>
    <property type="match status" value="1"/>
</dbReference>
<keyword evidence="14 17" id="KW-0472">Membrane</keyword>
<evidence type="ECO:0000256" key="4">
    <source>
        <dbReference type="ARBA" id="ARBA00022475"/>
    </source>
</evidence>
<evidence type="ECO:0000256" key="7">
    <source>
        <dbReference type="ARBA" id="ARBA00022692"/>
    </source>
</evidence>
<gene>
    <name evidence="20" type="ORF">PGLA_13820</name>
</gene>
<dbReference type="CDD" id="cd00075">
    <property type="entry name" value="HATPase"/>
    <property type="match status" value="1"/>
</dbReference>
<dbReference type="FunFam" id="3.30.565.10:FF:000006">
    <property type="entry name" value="Sensor histidine kinase WalK"/>
    <property type="match status" value="1"/>
</dbReference>
<evidence type="ECO:0000256" key="15">
    <source>
        <dbReference type="ARBA" id="ARBA00037219"/>
    </source>
</evidence>
<evidence type="ECO:0000256" key="17">
    <source>
        <dbReference type="SAM" id="Phobius"/>
    </source>
</evidence>
<evidence type="ECO:0000256" key="14">
    <source>
        <dbReference type="ARBA" id="ARBA00023136"/>
    </source>
</evidence>
<dbReference type="EC" id="2.7.13.3" evidence="3"/>
<dbReference type="Gene3D" id="3.30.565.10">
    <property type="entry name" value="Histidine kinase-like ATPase, C-terminal domain"/>
    <property type="match status" value="1"/>
</dbReference>
<dbReference type="Pfam" id="PF02518">
    <property type="entry name" value="HATPase_c"/>
    <property type="match status" value="1"/>
</dbReference>
<feature type="transmembrane region" description="Helical" evidence="17">
    <location>
        <begin position="12"/>
        <end position="41"/>
    </location>
</feature>
<evidence type="ECO:0000256" key="5">
    <source>
        <dbReference type="ARBA" id="ARBA00022553"/>
    </source>
</evidence>
<dbReference type="GO" id="GO:0005524">
    <property type="term" value="F:ATP binding"/>
    <property type="evidence" value="ECO:0007669"/>
    <property type="project" value="UniProtKB-KW"/>
</dbReference>
<dbReference type="SMART" id="SM00304">
    <property type="entry name" value="HAMP"/>
    <property type="match status" value="1"/>
</dbReference>
<dbReference type="PROSITE" id="PS50109">
    <property type="entry name" value="HIS_KIN"/>
    <property type="match status" value="1"/>
</dbReference>
<dbReference type="CDD" id="cd00082">
    <property type="entry name" value="HisKA"/>
    <property type="match status" value="1"/>
</dbReference>
<evidence type="ECO:0000256" key="2">
    <source>
        <dbReference type="ARBA" id="ARBA00004651"/>
    </source>
</evidence>
<comment type="subcellular location">
    <subcellularLocation>
        <location evidence="2">Cell membrane</location>
        <topology evidence="2">Multi-pass membrane protein</topology>
    </subcellularLocation>
</comment>
<dbReference type="FunFam" id="1.10.287.130:FF:000001">
    <property type="entry name" value="Two-component sensor histidine kinase"/>
    <property type="match status" value="1"/>
</dbReference>
<dbReference type="PROSITE" id="PS50885">
    <property type="entry name" value="HAMP"/>
    <property type="match status" value="1"/>
</dbReference>
<accession>A0A168KKE7</accession>
<dbReference type="SUPFAM" id="SSF158472">
    <property type="entry name" value="HAMP domain-like"/>
    <property type="match status" value="1"/>
</dbReference>
<dbReference type="SUPFAM" id="SSF47384">
    <property type="entry name" value="Homodimeric domain of signal transducing histidine kinase"/>
    <property type="match status" value="1"/>
</dbReference>
<dbReference type="InterPro" id="IPR005467">
    <property type="entry name" value="His_kinase_dom"/>
</dbReference>
<dbReference type="RefSeq" id="WP_084411079.1">
    <property type="nucleotide sequence ID" value="NZ_LVJH01000024.1"/>
</dbReference>
<comment type="function">
    <text evidence="15">Member of the two-component regulatory system HssS/HssR involved in intracellular heme homeostasis and tempering of staphylococcal virulence. HssS functions as a heme sensor histidine kinase which is autophosphorylated at a histidine residue and transfers its phosphate group to an aspartate residue of HssR. HssR/HssS activates the expression of hrtAB, an efflux pump, in response to extracellular heme, hemin, hemoglobin or blood.</text>
</comment>
<comment type="caution">
    <text evidence="20">The sequence shown here is derived from an EMBL/GenBank/DDBJ whole genome shotgun (WGS) entry which is preliminary data.</text>
</comment>
<dbReference type="EMBL" id="LVJH01000024">
    <property type="protein sequence ID" value="OAB42139.1"/>
    <property type="molecule type" value="Genomic_DNA"/>
</dbReference>
<evidence type="ECO:0000256" key="8">
    <source>
        <dbReference type="ARBA" id="ARBA00022741"/>
    </source>
</evidence>
<evidence type="ECO:0000256" key="1">
    <source>
        <dbReference type="ARBA" id="ARBA00000085"/>
    </source>
</evidence>
<dbReference type="InterPro" id="IPR036890">
    <property type="entry name" value="HATPase_C_sf"/>
</dbReference>
<evidence type="ECO:0000256" key="16">
    <source>
        <dbReference type="ARBA" id="ARBA00040841"/>
    </source>
</evidence>
<protein>
    <recommendedName>
        <fullName evidence="16">Heme sensor protein HssS</fullName>
        <ecNumber evidence="3">2.7.13.3</ecNumber>
    </recommendedName>
</protein>
<dbReference type="InterPro" id="IPR003661">
    <property type="entry name" value="HisK_dim/P_dom"/>
</dbReference>
<feature type="domain" description="Histidine kinase" evidence="18">
    <location>
        <begin position="144"/>
        <end position="355"/>
    </location>
</feature>
<dbReference type="InterPro" id="IPR004358">
    <property type="entry name" value="Sig_transdc_His_kin-like_C"/>
</dbReference>
<evidence type="ECO:0000256" key="9">
    <source>
        <dbReference type="ARBA" id="ARBA00022777"/>
    </source>
</evidence>
<evidence type="ECO:0000256" key="11">
    <source>
        <dbReference type="ARBA" id="ARBA00022989"/>
    </source>
</evidence>
<dbReference type="InterPro" id="IPR036097">
    <property type="entry name" value="HisK_dim/P_sf"/>
</dbReference>
<organism evidence="20 21">
    <name type="scientific">Paenibacillus glacialis</name>
    <dbReference type="NCBI Taxonomy" id="494026"/>
    <lineage>
        <taxon>Bacteria</taxon>
        <taxon>Bacillati</taxon>
        <taxon>Bacillota</taxon>
        <taxon>Bacilli</taxon>
        <taxon>Bacillales</taxon>
        <taxon>Paenibacillaceae</taxon>
        <taxon>Paenibacillus</taxon>
    </lineage>
</organism>
<dbReference type="AlphaFoldDB" id="A0A168KKE7"/>
<dbReference type="PRINTS" id="PR00344">
    <property type="entry name" value="BCTRLSENSOR"/>
</dbReference>
<evidence type="ECO:0000313" key="20">
    <source>
        <dbReference type="EMBL" id="OAB42139.1"/>
    </source>
</evidence>
<evidence type="ECO:0000259" key="18">
    <source>
        <dbReference type="PROSITE" id="PS50109"/>
    </source>
</evidence>
<dbReference type="SMART" id="SM00387">
    <property type="entry name" value="HATPase_c"/>
    <property type="match status" value="1"/>
</dbReference>
<keyword evidence="13" id="KW-0843">Virulence</keyword>
<dbReference type="InterPro" id="IPR003594">
    <property type="entry name" value="HATPase_dom"/>
</dbReference>
<feature type="domain" description="HAMP" evidence="19">
    <location>
        <begin position="84"/>
        <end position="136"/>
    </location>
</feature>
<dbReference type="Gene3D" id="1.10.287.130">
    <property type="match status" value="1"/>
</dbReference>
<dbReference type="GO" id="GO:0005886">
    <property type="term" value="C:plasma membrane"/>
    <property type="evidence" value="ECO:0007669"/>
    <property type="project" value="UniProtKB-SubCell"/>
</dbReference>
<keyword evidence="5" id="KW-0597">Phosphoprotein</keyword>
<keyword evidence="7 17" id="KW-0812">Transmembrane</keyword>
<keyword evidence="10" id="KW-0067">ATP-binding</keyword>
<dbReference type="Gene3D" id="6.10.340.10">
    <property type="match status" value="1"/>
</dbReference>
<evidence type="ECO:0000256" key="12">
    <source>
        <dbReference type="ARBA" id="ARBA00023012"/>
    </source>
</evidence>
<evidence type="ECO:0000256" key="13">
    <source>
        <dbReference type="ARBA" id="ARBA00023026"/>
    </source>
</evidence>
<keyword evidence="21" id="KW-1185">Reference proteome</keyword>
<evidence type="ECO:0000256" key="3">
    <source>
        <dbReference type="ARBA" id="ARBA00012438"/>
    </source>
</evidence>
<keyword evidence="4" id="KW-1003">Cell membrane</keyword>
<evidence type="ECO:0000313" key="21">
    <source>
        <dbReference type="Proteomes" id="UP000076967"/>
    </source>
</evidence>
<dbReference type="InterPro" id="IPR050398">
    <property type="entry name" value="HssS/ArlS-like"/>
</dbReference>
<keyword evidence="12" id="KW-0902">Two-component regulatory system</keyword>
<dbReference type="Pfam" id="PF00512">
    <property type="entry name" value="HisKA"/>
    <property type="match status" value="1"/>
</dbReference>
<evidence type="ECO:0000256" key="6">
    <source>
        <dbReference type="ARBA" id="ARBA00022679"/>
    </source>
</evidence>
<feature type="transmembrane region" description="Helical" evidence="17">
    <location>
        <begin position="61"/>
        <end position="82"/>
    </location>
</feature>
<dbReference type="InterPro" id="IPR003660">
    <property type="entry name" value="HAMP_dom"/>
</dbReference>
<dbReference type="STRING" id="494026.PGLA_13820"/>
<keyword evidence="9" id="KW-0418">Kinase</keyword>
<keyword evidence="11 17" id="KW-1133">Transmembrane helix</keyword>
<keyword evidence="6" id="KW-0808">Transferase</keyword>
<dbReference type="PANTHER" id="PTHR45528:SF11">
    <property type="entry name" value="HISTIDINE KINASE"/>
    <property type="match status" value="1"/>
</dbReference>
<name>A0A168KKE7_9BACL</name>
<proteinExistence type="predicted"/>
<dbReference type="PANTHER" id="PTHR45528">
    <property type="entry name" value="SENSOR HISTIDINE KINASE CPXA"/>
    <property type="match status" value="1"/>
</dbReference>
<sequence>MREFIKKRLSLAITLVMFVFGVMVSTFVLIGGSVVLLQHIGVISLSGHFAQNSRGTNGNPLFPLFITFGLCILLGTALTAFLSKKALNPIRKVIDATHKVAGGDFSVKVDLKGIGELEELSQSFNKMTQELSSIETLRSDFVNNFSHEFKTPIVSLRGFAKLLKENNLSDEERREYLDIIITESERLAALSTNVLTLSKYENLEIVADKAPFRLDEQIRKSIVLMEPKWSAKEITVNVDLDKVIYSGNEDLTQQIWLNLLDNAIKFSYQGGFINITLAYENDKIRFVIQDDGPGMDDQTKAHIFDKFYQGDTSHSKTGYGLGLPLVKRIVELCGGDVGVQSESGKGSIFTVLLPL</sequence>
<dbReference type="SUPFAM" id="SSF55874">
    <property type="entry name" value="ATPase domain of HSP90 chaperone/DNA topoisomerase II/histidine kinase"/>
    <property type="match status" value="1"/>
</dbReference>
<evidence type="ECO:0000256" key="10">
    <source>
        <dbReference type="ARBA" id="ARBA00022840"/>
    </source>
</evidence>
<dbReference type="SMART" id="SM00388">
    <property type="entry name" value="HisKA"/>
    <property type="match status" value="1"/>
</dbReference>